<feature type="domain" description="Methyltransferase type 11" evidence="4">
    <location>
        <begin position="61"/>
        <end position="150"/>
    </location>
</feature>
<dbReference type="Pfam" id="PF08241">
    <property type="entry name" value="Methyltransf_11"/>
    <property type="match status" value="1"/>
</dbReference>
<dbReference type="PANTHER" id="PTHR44942:SF4">
    <property type="entry name" value="METHYLTRANSFERASE TYPE 11 DOMAIN-CONTAINING PROTEIN"/>
    <property type="match status" value="1"/>
</dbReference>
<protein>
    <recommendedName>
        <fullName evidence="4">Methyltransferase type 11 domain-containing protein</fullName>
    </recommendedName>
</protein>
<dbReference type="GO" id="GO:0008757">
    <property type="term" value="F:S-adenosylmethionine-dependent methyltransferase activity"/>
    <property type="evidence" value="ECO:0007669"/>
    <property type="project" value="InterPro"/>
</dbReference>
<evidence type="ECO:0000256" key="3">
    <source>
        <dbReference type="ARBA" id="ARBA00022679"/>
    </source>
</evidence>
<evidence type="ECO:0000259" key="4">
    <source>
        <dbReference type="Pfam" id="PF08241"/>
    </source>
</evidence>
<dbReference type="AlphaFoldDB" id="A5DWP6"/>
<reference evidence="5 6" key="1">
    <citation type="journal article" date="2009" name="Nature">
        <title>Evolution of pathogenicity and sexual reproduction in eight Candida genomes.</title>
        <authorList>
            <person name="Butler G."/>
            <person name="Rasmussen M.D."/>
            <person name="Lin M.F."/>
            <person name="Santos M.A."/>
            <person name="Sakthikumar S."/>
            <person name="Munro C.A."/>
            <person name="Rheinbay E."/>
            <person name="Grabherr M."/>
            <person name="Forche A."/>
            <person name="Reedy J.L."/>
            <person name="Agrafioti I."/>
            <person name="Arnaud M.B."/>
            <person name="Bates S."/>
            <person name="Brown A.J."/>
            <person name="Brunke S."/>
            <person name="Costanzo M.C."/>
            <person name="Fitzpatrick D.A."/>
            <person name="de Groot P.W."/>
            <person name="Harris D."/>
            <person name="Hoyer L.L."/>
            <person name="Hube B."/>
            <person name="Klis F.M."/>
            <person name="Kodira C."/>
            <person name="Lennard N."/>
            <person name="Logue M.E."/>
            <person name="Martin R."/>
            <person name="Neiman A.M."/>
            <person name="Nikolaou E."/>
            <person name="Quail M.A."/>
            <person name="Quinn J."/>
            <person name="Santos M.C."/>
            <person name="Schmitzberger F.F."/>
            <person name="Sherlock G."/>
            <person name="Shah P."/>
            <person name="Silverstein K.A."/>
            <person name="Skrzypek M.S."/>
            <person name="Soll D."/>
            <person name="Staggs R."/>
            <person name="Stansfield I."/>
            <person name="Stumpf M.P."/>
            <person name="Sudbery P.E."/>
            <person name="Srikantha T."/>
            <person name="Zeng Q."/>
            <person name="Berman J."/>
            <person name="Berriman M."/>
            <person name="Heitman J."/>
            <person name="Gow N.A."/>
            <person name="Lorenz M.C."/>
            <person name="Birren B.W."/>
            <person name="Kellis M."/>
            <person name="Cuomo C.A."/>
        </authorList>
    </citation>
    <scope>NUCLEOTIDE SEQUENCE [LARGE SCALE GENOMIC DNA]</scope>
    <source>
        <strain evidence="6">ATCC 11503 / BCRC 21390 / CBS 2605 / JCM 1781 / NBRC 1676 / NRRL YB-4239</strain>
    </source>
</reference>
<dbReference type="GeneID" id="5234652"/>
<accession>A5DWP6</accession>
<evidence type="ECO:0000256" key="2">
    <source>
        <dbReference type="ARBA" id="ARBA00022603"/>
    </source>
</evidence>
<dbReference type="OMA" id="ILIWNME"/>
<keyword evidence="3" id="KW-0808">Transferase</keyword>
<keyword evidence="2" id="KW-0489">Methyltransferase</keyword>
<dbReference type="InterPro" id="IPR051052">
    <property type="entry name" value="Diverse_substrate_MTase"/>
</dbReference>
<comment type="similarity">
    <text evidence="1">Belongs to the methyltransferase superfamily.</text>
</comment>
<organism evidence="5 6">
    <name type="scientific">Lodderomyces elongisporus (strain ATCC 11503 / CBS 2605 / JCM 1781 / NBRC 1676 / NRRL YB-4239)</name>
    <name type="common">Yeast</name>
    <name type="synonym">Saccharomyces elongisporus</name>
    <dbReference type="NCBI Taxonomy" id="379508"/>
    <lineage>
        <taxon>Eukaryota</taxon>
        <taxon>Fungi</taxon>
        <taxon>Dikarya</taxon>
        <taxon>Ascomycota</taxon>
        <taxon>Saccharomycotina</taxon>
        <taxon>Pichiomycetes</taxon>
        <taxon>Debaryomycetaceae</taxon>
        <taxon>Candida/Lodderomyces clade</taxon>
        <taxon>Lodderomyces</taxon>
    </lineage>
</organism>
<dbReference type="SUPFAM" id="SSF53335">
    <property type="entry name" value="S-adenosyl-L-methionine-dependent methyltransferases"/>
    <property type="match status" value="1"/>
</dbReference>
<gene>
    <name evidence="5" type="ORF">LELG_01783</name>
</gene>
<dbReference type="OrthoDB" id="10027013at2759"/>
<dbReference type="eggNOG" id="KOG3010">
    <property type="taxonomic scope" value="Eukaryota"/>
</dbReference>
<dbReference type="CDD" id="cd02440">
    <property type="entry name" value="AdoMet_MTases"/>
    <property type="match status" value="1"/>
</dbReference>
<evidence type="ECO:0000313" key="6">
    <source>
        <dbReference type="Proteomes" id="UP000001996"/>
    </source>
</evidence>
<name>A5DWP6_LODEL</name>
<keyword evidence="6" id="KW-1185">Reference proteome</keyword>
<dbReference type="Proteomes" id="UP000001996">
    <property type="component" value="Unassembled WGS sequence"/>
</dbReference>
<sequence>MTEKQAHHTAVNSFDQNHSDYHTYRPEFTPVIVNPLLVELNLATKDVDGDHIFDTSKKIVEIAAGTGKFTKNLVANGWADNLTIIEPSTGMLESFKKNFPNIKAVQASSYAIPIEDSSVDAVIIAQGFHWFADADSLKEISRVLKPNGKLGLIWNFDDTSPSQDSQAAESKFYDAGSRYFNTTDFKGNNQDVFKQFFANQKWNQEVTQYIYGFDVNVPQYRHGKWRQIFKNDSYFKNGILDSFAMYDLEIEKQNVWKYWETRSYITDLGDEEKQKIKLHVEKLIEAYQQDNSFSDNNKTRLIKPMGTHTAVLTVNK</sequence>
<evidence type="ECO:0000256" key="1">
    <source>
        <dbReference type="ARBA" id="ARBA00008361"/>
    </source>
</evidence>
<dbReference type="InterPro" id="IPR013216">
    <property type="entry name" value="Methyltransf_11"/>
</dbReference>
<dbReference type="EMBL" id="CH981525">
    <property type="protein sequence ID" value="EDK43604.1"/>
    <property type="molecule type" value="Genomic_DNA"/>
</dbReference>
<dbReference type="InParanoid" id="A5DWP6"/>
<dbReference type="Gene3D" id="3.40.50.150">
    <property type="entry name" value="Vaccinia Virus protein VP39"/>
    <property type="match status" value="1"/>
</dbReference>
<dbReference type="PANTHER" id="PTHR44942">
    <property type="entry name" value="METHYLTRANSF_11 DOMAIN-CONTAINING PROTEIN"/>
    <property type="match status" value="1"/>
</dbReference>
<proteinExistence type="inferred from homology"/>
<dbReference type="VEuPathDB" id="FungiDB:LELG_01783"/>
<dbReference type="InterPro" id="IPR029063">
    <property type="entry name" value="SAM-dependent_MTases_sf"/>
</dbReference>
<dbReference type="KEGG" id="lel:PVL30_001759"/>
<evidence type="ECO:0000313" key="5">
    <source>
        <dbReference type="EMBL" id="EDK43604.1"/>
    </source>
</evidence>
<dbReference type="STRING" id="379508.A5DWP6"/>
<dbReference type="HOGENOM" id="CLU_049344_4_1_1"/>
<dbReference type="GO" id="GO:0032259">
    <property type="term" value="P:methylation"/>
    <property type="evidence" value="ECO:0007669"/>
    <property type="project" value="UniProtKB-KW"/>
</dbReference>